<evidence type="ECO:0000313" key="1">
    <source>
        <dbReference type="EMBL" id="GAA3218933.1"/>
    </source>
</evidence>
<proteinExistence type="predicted"/>
<sequence>MRGFDPRVPNEARVLDFMMGGKDNFAADRKAAAEILEFAPEIPMMIRESRKFLARTVRYLAEHGVRQYVDIGCGLPTQGSVHQILEPIAPESKVVYVDNDPVVIVHSNALIDTTGTIRVVQADVREPDALLDHPVVAAHIDLKEPTAIVVQSVFTTILDDALVARTIQRLADRLATGSYLLFSHAVGDPPDADTAKLADLFHQHYLLEGDRTEPRTRAEVARFLTGLDLVPPGLVPMPAWRPLPGEPTVDPDSFWAIGGIARKP</sequence>
<gene>
    <name evidence="1" type="ORF">GCM10010468_42700</name>
</gene>
<dbReference type="PIRSF" id="PIRSF017393">
    <property type="entry name" value="MTase_SAV2177"/>
    <property type="match status" value="1"/>
</dbReference>
<dbReference type="InterPro" id="IPR006764">
    <property type="entry name" value="SAM_dep_MeTrfase_SAV2177_type"/>
</dbReference>
<dbReference type="SUPFAM" id="SSF53335">
    <property type="entry name" value="S-adenosyl-L-methionine-dependent methyltransferases"/>
    <property type="match status" value="1"/>
</dbReference>
<evidence type="ECO:0000313" key="2">
    <source>
        <dbReference type="Proteomes" id="UP001501237"/>
    </source>
</evidence>
<name>A0ABP6QD37_9ACTN</name>
<dbReference type="Pfam" id="PF04672">
    <property type="entry name" value="Methyltransf_19"/>
    <property type="match status" value="1"/>
</dbReference>
<dbReference type="Proteomes" id="UP001501237">
    <property type="component" value="Unassembled WGS sequence"/>
</dbReference>
<organism evidence="1 2">
    <name type="scientific">Actinocorallia longicatena</name>
    <dbReference type="NCBI Taxonomy" id="111803"/>
    <lineage>
        <taxon>Bacteria</taxon>
        <taxon>Bacillati</taxon>
        <taxon>Actinomycetota</taxon>
        <taxon>Actinomycetes</taxon>
        <taxon>Streptosporangiales</taxon>
        <taxon>Thermomonosporaceae</taxon>
        <taxon>Actinocorallia</taxon>
    </lineage>
</organism>
<keyword evidence="2" id="KW-1185">Reference proteome</keyword>
<accession>A0ABP6QD37</accession>
<dbReference type="EMBL" id="BAAAUV010000010">
    <property type="protein sequence ID" value="GAA3218933.1"/>
    <property type="molecule type" value="Genomic_DNA"/>
</dbReference>
<keyword evidence="1" id="KW-0808">Transferase</keyword>
<dbReference type="Gene3D" id="3.40.50.150">
    <property type="entry name" value="Vaccinia Virus protein VP39"/>
    <property type="match status" value="1"/>
</dbReference>
<dbReference type="InterPro" id="IPR029063">
    <property type="entry name" value="SAM-dependent_MTases_sf"/>
</dbReference>
<reference evidence="2" key="1">
    <citation type="journal article" date="2019" name="Int. J. Syst. Evol. Microbiol.">
        <title>The Global Catalogue of Microorganisms (GCM) 10K type strain sequencing project: providing services to taxonomists for standard genome sequencing and annotation.</title>
        <authorList>
            <consortium name="The Broad Institute Genomics Platform"/>
            <consortium name="The Broad Institute Genome Sequencing Center for Infectious Disease"/>
            <person name="Wu L."/>
            <person name="Ma J."/>
        </authorList>
    </citation>
    <scope>NUCLEOTIDE SEQUENCE [LARGE SCALE GENOMIC DNA]</scope>
    <source>
        <strain evidence="2">JCM 9377</strain>
    </source>
</reference>
<comment type="caution">
    <text evidence="1">The sequence shown here is derived from an EMBL/GenBank/DDBJ whole genome shotgun (WGS) entry which is preliminary data.</text>
</comment>
<keyword evidence="1" id="KW-0489">Methyltransferase</keyword>
<dbReference type="GO" id="GO:0008168">
    <property type="term" value="F:methyltransferase activity"/>
    <property type="evidence" value="ECO:0007669"/>
    <property type="project" value="UniProtKB-KW"/>
</dbReference>
<protein>
    <submittedName>
        <fullName evidence="1">SAM-dependent methyltransferase</fullName>
    </submittedName>
</protein>
<dbReference type="GO" id="GO:0032259">
    <property type="term" value="P:methylation"/>
    <property type="evidence" value="ECO:0007669"/>
    <property type="project" value="UniProtKB-KW"/>
</dbReference>